<dbReference type="Pfam" id="PF02624">
    <property type="entry name" value="YcaO"/>
    <property type="match status" value="1"/>
</dbReference>
<dbReference type="PANTHER" id="PTHR37809:SF1">
    <property type="entry name" value="RIBOSOMAL PROTEIN S12 METHYLTHIOTRANSFERASE ACCESSORY FACTOR YCAO"/>
    <property type="match status" value="1"/>
</dbReference>
<name>A0A975P3C0_9RHOB</name>
<dbReference type="Gene3D" id="3.30.1330.230">
    <property type="match status" value="1"/>
</dbReference>
<keyword evidence="3" id="KW-1185">Reference proteome</keyword>
<organism evidence="2 3">
    <name type="scientific">Gemmobacter fulvus</name>
    <dbReference type="NCBI Taxonomy" id="2840474"/>
    <lineage>
        <taxon>Bacteria</taxon>
        <taxon>Pseudomonadati</taxon>
        <taxon>Pseudomonadota</taxon>
        <taxon>Alphaproteobacteria</taxon>
        <taxon>Rhodobacterales</taxon>
        <taxon>Paracoccaceae</taxon>
        <taxon>Gemmobacter</taxon>
    </lineage>
</organism>
<evidence type="ECO:0000313" key="2">
    <source>
        <dbReference type="EMBL" id="QWK88904.1"/>
    </source>
</evidence>
<proteinExistence type="predicted"/>
<dbReference type="Proteomes" id="UP000679352">
    <property type="component" value="Chromosome"/>
</dbReference>
<accession>A0A975P3C0</accession>
<dbReference type="AlphaFoldDB" id="A0A975P3C0"/>
<feature type="domain" description="YcaO" evidence="1">
    <location>
        <begin position="1"/>
        <end position="313"/>
    </location>
</feature>
<dbReference type="PANTHER" id="PTHR37809">
    <property type="entry name" value="RIBOSOMAL PROTEIN S12 METHYLTHIOTRANSFERASE ACCESSORY FACTOR YCAO"/>
    <property type="match status" value="1"/>
</dbReference>
<dbReference type="InterPro" id="IPR003776">
    <property type="entry name" value="YcaO-like_dom"/>
</dbReference>
<dbReference type="EMBL" id="CP076361">
    <property type="protein sequence ID" value="QWK88904.1"/>
    <property type="molecule type" value="Genomic_DNA"/>
</dbReference>
<evidence type="ECO:0000259" key="1">
    <source>
        <dbReference type="PROSITE" id="PS51664"/>
    </source>
</evidence>
<evidence type="ECO:0000313" key="3">
    <source>
        <dbReference type="Proteomes" id="UP000679352"/>
    </source>
</evidence>
<dbReference type="KEGG" id="gfu:KM031_08345"/>
<reference evidence="2" key="1">
    <citation type="submission" date="2021-06" db="EMBL/GenBank/DDBJ databases">
        <title>Direct submission.</title>
        <authorList>
            <person name="Lee C.-S."/>
            <person name="Jin L."/>
        </authorList>
    </citation>
    <scope>NUCLEOTIDE SEQUENCE</scope>
    <source>
        <strain evidence="2">Con5</strain>
    </source>
</reference>
<protein>
    <submittedName>
        <fullName evidence="2">YcaO-like family protein</fullName>
    </submittedName>
</protein>
<dbReference type="RefSeq" id="WP_215506317.1">
    <property type="nucleotide sequence ID" value="NZ_CP076361.1"/>
</dbReference>
<dbReference type="PROSITE" id="PS51664">
    <property type="entry name" value="YCAO"/>
    <property type="match status" value="1"/>
</dbReference>
<sequence length="313" mass="33367">MTSSPSPSSYDAIACQMDLRSMASPWAPGLVLAFGRWTGAGRPLSMLATGTGRSVPEAGLRCLGEMAENLSISDSAHAAPVAAHDAQGQSLVADARALPDQPALNLGSEGCAAHPDPDHARLAAACERIERAALALWWHGKMEAQALPIPEDQLRPYRQAISHRRTRGWLLPVLPGMTSVLMLSDSGDGSLIALGSAAHPDPLTALDSALRDTLQAEIAWLAPPDHPDVAYRNRVDHALRPRLPQLAMAPEAAMPAAKAEPATDSLHRIHAAFAQAGLRFGYADLTNPALNIPVYRCVCPDWPRARPLWEAGQ</sequence>
<gene>
    <name evidence="2" type="ORF">KM031_08345</name>
</gene>